<evidence type="ECO:0000256" key="3">
    <source>
        <dbReference type="ARBA" id="ARBA00022729"/>
    </source>
</evidence>
<dbReference type="InterPro" id="IPR006059">
    <property type="entry name" value="SBP"/>
</dbReference>
<gene>
    <name evidence="5" type="ORF">MF672_040835</name>
</gene>
<reference evidence="5 6" key="1">
    <citation type="submission" date="2022-04" db="EMBL/GenBank/DDBJ databases">
        <title>Genome draft of Actinomadura sp. ATCC 31491.</title>
        <authorList>
            <person name="Shi X."/>
            <person name="Du Y."/>
        </authorList>
    </citation>
    <scope>NUCLEOTIDE SEQUENCE [LARGE SCALE GENOMIC DNA]</scope>
    <source>
        <strain evidence="5 6">ATCC 31491</strain>
    </source>
</reference>
<comment type="caution">
    <text evidence="5">The sequence shown here is derived from an EMBL/GenBank/DDBJ whole genome shotgun (WGS) entry which is preliminary data.</text>
</comment>
<dbReference type="EMBL" id="JAKRKC020000002">
    <property type="protein sequence ID" value="MCK2220100.1"/>
    <property type="molecule type" value="Genomic_DNA"/>
</dbReference>
<dbReference type="PANTHER" id="PTHR30061">
    <property type="entry name" value="MALTOSE-BINDING PERIPLASMIC PROTEIN"/>
    <property type="match status" value="1"/>
</dbReference>
<keyword evidence="6" id="KW-1185">Reference proteome</keyword>
<proteinExistence type="inferred from homology"/>
<feature type="chain" id="PRO_5045721117" evidence="4">
    <location>
        <begin position="23"/>
        <end position="428"/>
    </location>
</feature>
<evidence type="ECO:0000256" key="2">
    <source>
        <dbReference type="ARBA" id="ARBA00022448"/>
    </source>
</evidence>
<evidence type="ECO:0000313" key="5">
    <source>
        <dbReference type="EMBL" id="MCK2220100.1"/>
    </source>
</evidence>
<dbReference type="Pfam" id="PF13416">
    <property type="entry name" value="SBP_bac_8"/>
    <property type="match status" value="1"/>
</dbReference>
<dbReference type="Gene3D" id="3.40.190.10">
    <property type="entry name" value="Periplasmic binding protein-like II"/>
    <property type="match status" value="2"/>
</dbReference>
<dbReference type="InterPro" id="IPR006311">
    <property type="entry name" value="TAT_signal"/>
</dbReference>
<dbReference type="SUPFAM" id="SSF53850">
    <property type="entry name" value="Periplasmic binding protein-like II"/>
    <property type="match status" value="1"/>
</dbReference>
<dbReference type="Proteomes" id="UP001317259">
    <property type="component" value="Unassembled WGS sequence"/>
</dbReference>
<sequence>MSPTLSRRDLLRLAGAAATASAAVPVLTACAGAPPAPSAGGGEPGTFTVYWNAGHDYQAYRKVVAEFEQANKVKVNLQKYQWPDLRTRLLADFASGTVPDLVEEPGGWVQEFAISGNARSLQDFVDRDGEAMGFPADWQPVTVERNSYQGKVYGVQLHLTCNTLLYNKAMLREAGVEVPSTWEEFLAAARKLTKDGVYGVALNQDYTYLWPWMVQAGVTPYEPGSGAIMEPRAAAVEALQFQADLIHKHKVAPVPVSSTDYSGPQKLFSARRAAMILTGPWDLDPIRKTSPDLELGVAPPLKHRTRATQAAGVSMFVPAKAARPELSWDFIKRVTALEVEQAATKETGMLMPRKSWSDLPEVQSDPDIKVFADALPTAQDSSQQVRLTGQLGKWEEQLKVMYQQVLIQNQPAAEALDAFARSAEGYLK</sequence>
<evidence type="ECO:0000256" key="1">
    <source>
        <dbReference type="ARBA" id="ARBA00008520"/>
    </source>
</evidence>
<dbReference type="PANTHER" id="PTHR30061:SF50">
    <property type="entry name" value="MALTOSE_MALTODEXTRIN-BINDING PERIPLASMIC PROTEIN"/>
    <property type="match status" value="1"/>
</dbReference>
<dbReference type="RefSeq" id="WP_242381136.1">
    <property type="nucleotide sequence ID" value="NZ_JAKRKC020000002.1"/>
</dbReference>
<keyword evidence="3 4" id="KW-0732">Signal</keyword>
<organism evidence="5 6">
    <name type="scientific">Actinomadura luzonensis</name>
    <dbReference type="NCBI Taxonomy" id="2805427"/>
    <lineage>
        <taxon>Bacteria</taxon>
        <taxon>Bacillati</taxon>
        <taxon>Actinomycetota</taxon>
        <taxon>Actinomycetes</taxon>
        <taxon>Streptosporangiales</taxon>
        <taxon>Thermomonosporaceae</taxon>
        <taxon>Actinomadura</taxon>
    </lineage>
</organism>
<comment type="similarity">
    <text evidence="1">Belongs to the bacterial solute-binding protein 1 family.</text>
</comment>
<feature type="signal peptide" evidence="4">
    <location>
        <begin position="1"/>
        <end position="22"/>
    </location>
</feature>
<dbReference type="PROSITE" id="PS51257">
    <property type="entry name" value="PROKAR_LIPOPROTEIN"/>
    <property type="match status" value="1"/>
</dbReference>
<dbReference type="PROSITE" id="PS51318">
    <property type="entry name" value="TAT"/>
    <property type="match status" value="1"/>
</dbReference>
<keyword evidence="2" id="KW-0813">Transport</keyword>
<protein>
    <submittedName>
        <fullName evidence="5">Sugar ABC transporter substrate-binding protein</fullName>
    </submittedName>
</protein>
<evidence type="ECO:0000256" key="4">
    <source>
        <dbReference type="SAM" id="SignalP"/>
    </source>
</evidence>
<evidence type="ECO:0000313" key="6">
    <source>
        <dbReference type="Proteomes" id="UP001317259"/>
    </source>
</evidence>
<accession>A0ABT0G656</accession>
<name>A0ABT0G656_9ACTN</name>
<dbReference type="CDD" id="cd13585">
    <property type="entry name" value="PBP2_TMBP_like"/>
    <property type="match status" value="1"/>
</dbReference>